<dbReference type="RefSeq" id="WP_168623399.1">
    <property type="nucleotide sequence ID" value="NZ_JAAZQQ010000003.1"/>
</dbReference>
<comment type="caution">
    <text evidence="3">The sequence shown here is derived from an EMBL/GenBank/DDBJ whole genome shotgun (WGS) entry which is preliminary data.</text>
</comment>
<name>A0A7X6H0A5_9RHOB</name>
<dbReference type="Proteomes" id="UP000526408">
    <property type="component" value="Unassembled WGS sequence"/>
</dbReference>
<evidence type="ECO:0000259" key="2">
    <source>
        <dbReference type="Pfam" id="PF02120"/>
    </source>
</evidence>
<dbReference type="EMBL" id="JAAZQQ010000003">
    <property type="protein sequence ID" value="NKX45004.1"/>
    <property type="molecule type" value="Genomic_DNA"/>
</dbReference>
<dbReference type="InterPro" id="IPR021136">
    <property type="entry name" value="Flagellar_hook_control-like_C"/>
</dbReference>
<dbReference type="Pfam" id="PF02120">
    <property type="entry name" value="Flg_hook"/>
    <property type="match status" value="1"/>
</dbReference>
<keyword evidence="4" id="KW-1185">Reference proteome</keyword>
<accession>A0A7X6H0A5</accession>
<dbReference type="Gene3D" id="3.30.750.140">
    <property type="match status" value="1"/>
</dbReference>
<dbReference type="InterPro" id="IPR038610">
    <property type="entry name" value="FliK-like_C_sf"/>
</dbReference>
<dbReference type="CDD" id="cd17470">
    <property type="entry name" value="T3SS_Flik_C"/>
    <property type="match status" value="1"/>
</dbReference>
<dbReference type="AlphaFoldDB" id="A0A7X6H0A5"/>
<evidence type="ECO:0000313" key="3">
    <source>
        <dbReference type="EMBL" id="NKX45004.1"/>
    </source>
</evidence>
<organism evidence="3 4">
    <name type="scientific">Roseicyclus persicicus</name>
    <dbReference type="NCBI Taxonomy" id="2650661"/>
    <lineage>
        <taxon>Bacteria</taxon>
        <taxon>Pseudomonadati</taxon>
        <taxon>Pseudomonadota</taxon>
        <taxon>Alphaproteobacteria</taxon>
        <taxon>Rhodobacterales</taxon>
        <taxon>Roseobacteraceae</taxon>
        <taxon>Roseicyclus</taxon>
    </lineage>
</organism>
<feature type="region of interest" description="Disordered" evidence="1">
    <location>
        <begin position="85"/>
        <end position="139"/>
    </location>
</feature>
<keyword evidence="3" id="KW-0969">Cilium</keyword>
<protein>
    <submittedName>
        <fullName evidence="3">Flagellar hook-length control protein FliK</fullName>
    </submittedName>
</protein>
<gene>
    <name evidence="3" type="ORF">HCU73_10415</name>
</gene>
<evidence type="ECO:0000256" key="1">
    <source>
        <dbReference type="SAM" id="MobiDB-lite"/>
    </source>
</evidence>
<reference evidence="3 4" key="1">
    <citation type="submission" date="2020-04" db="EMBL/GenBank/DDBJ databases">
        <authorList>
            <person name="Yoon J."/>
        </authorList>
    </citation>
    <scope>NUCLEOTIDE SEQUENCE [LARGE SCALE GENOMIC DNA]</scope>
    <source>
        <strain evidence="3 4">KMU-115</strain>
    </source>
</reference>
<keyword evidence="3" id="KW-0282">Flagellum</keyword>
<evidence type="ECO:0000313" key="4">
    <source>
        <dbReference type="Proteomes" id="UP000526408"/>
    </source>
</evidence>
<feature type="domain" description="Flagellar hook-length control protein-like C-terminal" evidence="2">
    <location>
        <begin position="21"/>
        <end position="95"/>
    </location>
</feature>
<proteinExistence type="predicted"/>
<sequence>MPAGPAPPPTLARQILQALGDAREPGGTVELTLDPPELGRLRLSFVEVGGALTLAIMADRGDTAEMIRRHLPLLAQEFARAGLDAPSVDISGGGRGDRPPPDTPGGGTGAPQPDAPRSAPPPRPAPAAQTAAGGLDLRL</sequence>
<keyword evidence="3" id="KW-0966">Cell projection</keyword>